<accession>A0A9D4S4F8</accession>
<keyword evidence="4" id="KW-0479">Metal-binding</keyword>
<feature type="signal peptide" evidence="6">
    <location>
        <begin position="1"/>
        <end position="20"/>
    </location>
</feature>
<dbReference type="OrthoDB" id="6041373at2759"/>
<reference evidence="8" key="2">
    <citation type="submission" date="2020-11" db="EMBL/GenBank/DDBJ databases">
        <authorList>
            <person name="McCartney M.A."/>
            <person name="Auch B."/>
            <person name="Kono T."/>
            <person name="Mallez S."/>
            <person name="Becker A."/>
            <person name="Gohl D.M."/>
            <person name="Silverstein K.A.T."/>
            <person name="Koren S."/>
            <person name="Bechman K.B."/>
            <person name="Herman A."/>
            <person name="Abrahante J.E."/>
            <person name="Garbe J."/>
        </authorList>
    </citation>
    <scope>NUCLEOTIDE SEQUENCE</scope>
    <source>
        <strain evidence="8">Duluth1</strain>
        <tissue evidence="8">Whole animal</tissue>
    </source>
</reference>
<keyword evidence="2" id="KW-0964">Secreted</keyword>
<comment type="subcellular location">
    <subcellularLocation>
        <location evidence="1">Secreted</location>
    </subcellularLocation>
</comment>
<dbReference type="EMBL" id="JAIWYP010000001">
    <property type="protein sequence ID" value="KAH3890235.1"/>
    <property type="molecule type" value="Genomic_DNA"/>
</dbReference>
<dbReference type="InterPro" id="IPR001134">
    <property type="entry name" value="Netrin_domain"/>
</dbReference>
<evidence type="ECO:0000259" key="7">
    <source>
        <dbReference type="PROSITE" id="PS50189"/>
    </source>
</evidence>
<dbReference type="Pfam" id="PF00965">
    <property type="entry name" value="TIMP"/>
    <property type="match status" value="1"/>
</dbReference>
<dbReference type="GO" id="GO:0046872">
    <property type="term" value="F:metal ion binding"/>
    <property type="evidence" value="ECO:0007669"/>
    <property type="project" value="UniProtKB-KW"/>
</dbReference>
<gene>
    <name evidence="8" type="ORF">DPMN_014308</name>
</gene>
<dbReference type="GO" id="GO:0031012">
    <property type="term" value="C:extracellular matrix"/>
    <property type="evidence" value="ECO:0007669"/>
    <property type="project" value="TreeGrafter"/>
</dbReference>
<evidence type="ECO:0000256" key="5">
    <source>
        <dbReference type="PIRSR" id="PIRSR601820-3"/>
    </source>
</evidence>
<evidence type="ECO:0000256" key="4">
    <source>
        <dbReference type="PIRSR" id="PIRSR601820-1"/>
    </source>
</evidence>
<evidence type="ECO:0000256" key="3">
    <source>
        <dbReference type="ARBA" id="ARBA00023157"/>
    </source>
</evidence>
<dbReference type="GO" id="GO:0051045">
    <property type="term" value="P:negative regulation of membrane protein ectodomain proteolysis"/>
    <property type="evidence" value="ECO:0007669"/>
    <property type="project" value="TreeGrafter"/>
</dbReference>
<feature type="disulfide bond" evidence="5">
    <location>
        <begin position="23"/>
        <end position="110"/>
    </location>
</feature>
<evidence type="ECO:0000256" key="2">
    <source>
        <dbReference type="ARBA" id="ARBA00022525"/>
    </source>
</evidence>
<feature type="chain" id="PRO_5038995783" description="NTR domain-containing protein" evidence="6">
    <location>
        <begin position="21"/>
        <end position="130"/>
    </location>
</feature>
<dbReference type="PROSITE" id="PS50189">
    <property type="entry name" value="NTR"/>
    <property type="match status" value="1"/>
</dbReference>
<dbReference type="PANTHER" id="PTHR11844">
    <property type="entry name" value="METALLOPROTEASE INHIBITOR"/>
    <property type="match status" value="1"/>
</dbReference>
<feature type="domain" description="NTR" evidence="7">
    <location>
        <begin position="21"/>
        <end position="129"/>
    </location>
</feature>
<name>A0A9D4S4F8_DREPO</name>
<dbReference type="GO" id="GO:0008191">
    <property type="term" value="F:metalloendopeptidase inhibitor activity"/>
    <property type="evidence" value="ECO:0007669"/>
    <property type="project" value="InterPro"/>
</dbReference>
<proteinExistence type="predicted"/>
<keyword evidence="9" id="KW-1185">Reference proteome</keyword>
<keyword evidence="6" id="KW-0732">Signal</keyword>
<feature type="disulfide bond" evidence="5">
    <location>
        <begin position="21"/>
        <end position="83"/>
    </location>
</feature>
<dbReference type="Gene3D" id="2.40.50.120">
    <property type="match status" value="1"/>
</dbReference>
<keyword evidence="4" id="KW-0862">Zinc</keyword>
<reference evidence="8" key="1">
    <citation type="journal article" date="2019" name="bioRxiv">
        <title>The Genome of the Zebra Mussel, Dreissena polymorpha: A Resource for Invasive Species Research.</title>
        <authorList>
            <person name="McCartney M.A."/>
            <person name="Auch B."/>
            <person name="Kono T."/>
            <person name="Mallez S."/>
            <person name="Zhang Y."/>
            <person name="Obille A."/>
            <person name="Becker A."/>
            <person name="Abrahante J.E."/>
            <person name="Garbe J."/>
            <person name="Badalamenti J.P."/>
            <person name="Herman A."/>
            <person name="Mangelson H."/>
            <person name="Liachko I."/>
            <person name="Sullivan S."/>
            <person name="Sone E.D."/>
            <person name="Koren S."/>
            <person name="Silverstein K.A.T."/>
            <person name="Beckman K.B."/>
            <person name="Gohl D.M."/>
        </authorList>
    </citation>
    <scope>NUCLEOTIDE SEQUENCE</scope>
    <source>
        <strain evidence="8">Duluth1</strain>
        <tissue evidence="8">Whole animal</tissue>
    </source>
</reference>
<dbReference type="InterPro" id="IPR001820">
    <property type="entry name" value="TIMP"/>
</dbReference>
<evidence type="ECO:0000313" key="8">
    <source>
        <dbReference type="EMBL" id="KAH3890235.1"/>
    </source>
</evidence>
<dbReference type="InterPro" id="IPR008993">
    <property type="entry name" value="TIMP-like_OB-fold"/>
</dbReference>
<dbReference type="AlphaFoldDB" id="A0A9D4S4F8"/>
<feature type="binding site" evidence="4">
    <location>
        <position position="21"/>
    </location>
    <ligand>
        <name>Zn(2+)</name>
        <dbReference type="ChEBI" id="CHEBI:29105"/>
        <note>ligand shared with metalloproteinase partner</note>
    </ligand>
</feature>
<comment type="caution">
    <text evidence="8">The sequence shown here is derived from an EMBL/GenBank/DDBJ whole genome shotgun (WGS) entry which is preliminary data.</text>
</comment>
<organism evidence="8 9">
    <name type="scientific">Dreissena polymorpha</name>
    <name type="common">Zebra mussel</name>
    <name type="synonym">Mytilus polymorpha</name>
    <dbReference type="NCBI Taxonomy" id="45954"/>
    <lineage>
        <taxon>Eukaryota</taxon>
        <taxon>Metazoa</taxon>
        <taxon>Spiralia</taxon>
        <taxon>Lophotrochozoa</taxon>
        <taxon>Mollusca</taxon>
        <taxon>Bivalvia</taxon>
        <taxon>Autobranchia</taxon>
        <taxon>Heteroconchia</taxon>
        <taxon>Euheterodonta</taxon>
        <taxon>Imparidentia</taxon>
        <taxon>Neoheterodontei</taxon>
        <taxon>Myida</taxon>
        <taxon>Dreissenoidea</taxon>
        <taxon>Dreissenidae</taxon>
        <taxon>Dreissena</taxon>
    </lineage>
</organism>
<evidence type="ECO:0000256" key="1">
    <source>
        <dbReference type="ARBA" id="ARBA00004613"/>
    </source>
</evidence>
<evidence type="ECO:0000313" key="9">
    <source>
        <dbReference type="Proteomes" id="UP000828390"/>
    </source>
</evidence>
<dbReference type="GO" id="GO:0002020">
    <property type="term" value="F:protease binding"/>
    <property type="evidence" value="ECO:0007669"/>
    <property type="project" value="TreeGrafter"/>
</dbReference>
<sequence length="130" mass="14679">MVNIHLIITLFAGLLYYGEACRCDTGDEIKLFCRAEFAITAYVNSSQVVNDERIFTVHALRDLKGYSLYGVQKVFTPTEGSLCGVSLNTQTYYLLAGTYTDDKRLHLGLCNVAREMTILELVHYRPPDCK</sequence>
<dbReference type="PANTHER" id="PTHR11844:SF33">
    <property type="entry name" value="TISSUE INHIBITOR OF METALLOPROTEINASE"/>
    <property type="match status" value="1"/>
</dbReference>
<dbReference type="SUPFAM" id="SSF50242">
    <property type="entry name" value="TIMP-like"/>
    <property type="match status" value="1"/>
</dbReference>
<keyword evidence="3 5" id="KW-1015">Disulfide bond</keyword>
<dbReference type="GO" id="GO:0005615">
    <property type="term" value="C:extracellular space"/>
    <property type="evidence" value="ECO:0007669"/>
    <property type="project" value="TreeGrafter"/>
</dbReference>
<dbReference type="Proteomes" id="UP000828390">
    <property type="component" value="Unassembled WGS sequence"/>
</dbReference>
<protein>
    <recommendedName>
        <fullName evidence="7">NTR domain-containing protein</fullName>
    </recommendedName>
</protein>
<evidence type="ECO:0000256" key="6">
    <source>
        <dbReference type="SAM" id="SignalP"/>
    </source>
</evidence>